<reference evidence="10 11" key="1">
    <citation type="submission" date="2024-01" db="EMBL/GenBank/DDBJ databases">
        <authorList>
            <person name="Waweru B."/>
        </authorList>
    </citation>
    <scope>NUCLEOTIDE SEQUENCE [LARGE SCALE GENOMIC DNA]</scope>
</reference>
<dbReference type="PANTHER" id="PTHR23410:SF12">
    <property type="entry name" value="LARGE RIBOSOMAL SUBUNIT PROTEIN UL18"/>
    <property type="match status" value="1"/>
</dbReference>
<evidence type="ECO:0000256" key="4">
    <source>
        <dbReference type="ARBA" id="ARBA00022490"/>
    </source>
</evidence>
<gene>
    <name evidence="10" type="ORF">DCAF_LOCUS21911</name>
</gene>
<feature type="coiled-coil region" evidence="7">
    <location>
        <begin position="270"/>
        <end position="297"/>
    </location>
</feature>
<name>A0AAV1SDY1_9ROSI</name>
<dbReference type="InterPro" id="IPR005485">
    <property type="entry name" value="Rbsml_uL18_euk_arch"/>
</dbReference>
<dbReference type="GO" id="GO:0022625">
    <property type="term" value="C:cytosolic large ribosomal subunit"/>
    <property type="evidence" value="ECO:0007669"/>
    <property type="project" value="TreeGrafter"/>
</dbReference>
<comment type="subcellular location">
    <subcellularLocation>
        <location evidence="1">Cytoplasm</location>
    </subcellularLocation>
</comment>
<dbReference type="PANTHER" id="PTHR23410">
    <property type="entry name" value="RIBOSOMAL PROTEIN L5-RELATED"/>
    <property type="match status" value="1"/>
</dbReference>
<dbReference type="PRINTS" id="PR00058">
    <property type="entry name" value="RIBOSOMALL5"/>
</dbReference>
<dbReference type="GO" id="GO:0009965">
    <property type="term" value="P:leaf morphogenesis"/>
    <property type="evidence" value="ECO:0007669"/>
    <property type="project" value="UniProtKB-ARBA"/>
</dbReference>
<protein>
    <recommendedName>
        <fullName evidence="9">Large ribosomal subunit protein uL18 C-terminal eukaryotes domain-containing protein</fullName>
    </recommendedName>
</protein>
<feature type="compositionally biased region" description="Basic and acidic residues" evidence="8">
    <location>
        <begin position="250"/>
        <end position="261"/>
    </location>
</feature>
<dbReference type="GO" id="GO:0000027">
    <property type="term" value="P:ribosomal large subunit assembly"/>
    <property type="evidence" value="ECO:0007669"/>
    <property type="project" value="TreeGrafter"/>
</dbReference>
<dbReference type="SUPFAM" id="SSF53137">
    <property type="entry name" value="Translational machinery components"/>
    <property type="match status" value="1"/>
</dbReference>
<dbReference type="AlphaFoldDB" id="A0AAV1SDY1"/>
<evidence type="ECO:0000256" key="3">
    <source>
        <dbReference type="ARBA" id="ARBA00011113"/>
    </source>
</evidence>
<dbReference type="HAMAP" id="MF_01337_A">
    <property type="entry name" value="Ribosomal_uL18_A"/>
    <property type="match status" value="1"/>
</dbReference>
<evidence type="ECO:0000313" key="10">
    <source>
        <dbReference type="EMBL" id="CAK7349200.1"/>
    </source>
</evidence>
<evidence type="ECO:0000256" key="2">
    <source>
        <dbReference type="ARBA" id="ARBA00007116"/>
    </source>
</evidence>
<accession>A0AAV1SDY1</accession>
<dbReference type="InterPro" id="IPR025607">
    <property type="entry name" value="Ribosomal_uL18_C_euk"/>
</dbReference>
<organism evidence="10 11">
    <name type="scientific">Dovyalis caffra</name>
    <dbReference type="NCBI Taxonomy" id="77055"/>
    <lineage>
        <taxon>Eukaryota</taxon>
        <taxon>Viridiplantae</taxon>
        <taxon>Streptophyta</taxon>
        <taxon>Embryophyta</taxon>
        <taxon>Tracheophyta</taxon>
        <taxon>Spermatophyta</taxon>
        <taxon>Magnoliopsida</taxon>
        <taxon>eudicotyledons</taxon>
        <taxon>Gunneridae</taxon>
        <taxon>Pentapetalae</taxon>
        <taxon>rosids</taxon>
        <taxon>fabids</taxon>
        <taxon>Malpighiales</taxon>
        <taxon>Salicaceae</taxon>
        <taxon>Flacourtieae</taxon>
        <taxon>Dovyalis</taxon>
    </lineage>
</organism>
<evidence type="ECO:0000256" key="6">
    <source>
        <dbReference type="ARBA" id="ARBA00023274"/>
    </source>
</evidence>
<dbReference type="GO" id="GO:0009955">
    <property type="term" value="P:adaxial/abaxial pattern specification"/>
    <property type="evidence" value="ECO:0007669"/>
    <property type="project" value="UniProtKB-ARBA"/>
</dbReference>
<feature type="domain" description="Large ribosomal subunit protein uL18 C-terminal eukaryotes" evidence="9">
    <location>
        <begin position="235"/>
        <end position="288"/>
    </location>
</feature>
<dbReference type="GO" id="GO:0008097">
    <property type="term" value="F:5S rRNA binding"/>
    <property type="evidence" value="ECO:0007669"/>
    <property type="project" value="InterPro"/>
</dbReference>
<evidence type="ECO:0000259" key="9">
    <source>
        <dbReference type="Pfam" id="PF14204"/>
    </source>
</evidence>
<dbReference type="Proteomes" id="UP001314170">
    <property type="component" value="Unassembled WGS sequence"/>
</dbReference>
<keyword evidence="4" id="KW-0963">Cytoplasm</keyword>
<evidence type="ECO:0000256" key="5">
    <source>
        <dbReference type="ARBA" id="ARBA00022980"/>
    </source>
</evidence>
<evidence type="ECO:0000256" key="8">
    <source>
        <dbReference type="SAM" id="MobiDB-lite"/>
    </source>
</evidence>
<comment type="caution">
    <text evidence="10">The sequence shown here is derived from an EMBL/GenBank/DDBJ whole genome shotgun (WGS) entry which is preliminary data.</text>
</comment>
<feature type="region of interest" description="Disordered" evidence="8">
    <location>
        <begin position="249"/>
        <end position="269"/>
    </location>
</feature>
<dbReference type="GO" id="GO:0051301">
    <property type="term" value="P:cell division"/>
    <property type="evidence" value="ECO:0007669"/>
    <property type="project" value="UniProtKB-ARBA"/>
</dbReference>
<proteinExistence type="inferred from homology"/>
<comment type="similarity">
    <text evidence="2">Belongs to the universal ribosomal protein uL18 family.</text>
</comment>
<evidence type="ECO:0000256" key="1">
    <source>
        <dbReference type="ARBA" id="ARBA00004496"/>
    </source>
</evidence>
<dbReference type="EMBL" id="CAWUPB010001173">
    <property type="protein sequence ID" value="CAK7349200.1"/>
    <property type="molecule type" value="Genomic_DNA"/>
</dbReference>
<dbReference type="Gene3D" id="3.30.420.100">
    <property type="match status" value="1"/>
</dbReference>
<dbReference type="GO" id="GO:0006412">
    <property type="term" value="P:translation"/>
    <property type="evidence" value="ECO:0007669"/>
    <property type="project" value="InterPro"/>
</dbReference>
<keyword evidence="6" id="KW-0687">Ribonucleoprotein</keyword>
<dbReference type="InterPro" id="IPR057268">
    <property type="entry name" value="Ribosomal_L18"/>
</dbReference>
<sequence length="297" mass="34105">MAFVKSQKSRAYFKRFQVKFKRRRAGKTDYRARIRLINQDKNKYNTPKYRFVVRFTNKDVTAQIIHASIAGDIVVAAAYSHELPRYGLEVGLTNYAAAYCTGLLLARRVLKKLEMDEEYEGNVEATGEDYSVEPADTRRPFRALLDVGLVRTTTGNRVFGALKGALDGGLDIPHSDKRFAGFSKDGKQLDAEVHRKYIYGGHVAAYMRNLMEDEPEKYQSHFSEYIKRGIEPDNIEELYKKVHAAIRADPTAKKSEKQPPKEHKRYNLKKLTYEERKAKLVERLKALNSAADDEDDE</sequence>
<dbReference type="Pfam" id="PF14204">
    <property type="entry name" value="Ribosomal_L18_c"/>
    <property type="match status" value="1"/>
</dbReference>
<dbReference type="GO" id="GO:0003735">
    <property type="term" value="F:structural constituent of ribosome"/>
    <property type="evidence" value="ECO:0007669"/>
    <property type="project" value="InterPro"/>
</dbReference>
<dbReference type="FunFam" id="3.30.420.100:FF:000002">
    <property type="entry name" value="60S ribosomal protein L5"/>
    <property type="match status" value="1"/>
</dbReference>
<keyword evidence="5" id="KW-0689">Ribosomal protein</keyword>
<evidence type="ECO:0000256" key="7">
    <source>
        <dbReference type="SAM" id="Coils"/>
    </source>
</evidence>
<dbReference type="Pfam" id="PF17144">
    <property type="entry name" value="Ribosomal_L5e"/>
    <property type="match status" value="1"/>
</dbReference>
<comment type="subunit">
    <text evidence="3">Component of the large ribosomal subunit (LSU).</text>
</comment>
<evidence type="ECO:0000313" key="11">
    <source>
        <dbReference type="Proteomes" id="UP001314170"/>
    </source>
</evidence>
<keyword evidence="11" id="KW-1185">Reference proteome</keyword>
<keyword evidence="7" id="KW-0175">Coiled coil</keyword>
<dbReference type="CDD" id="cd00432">
    <property type="entry name" value="Ribosomal_L18_L5e"/>
    <property type="match status" value="1"/>
</dbReference>